<comment type="caution">
    <text evidence="2">The sequence shown here is derived from an EMBL/GenBank/DDBJ whole genome shotgun (WGS) entry which is preliminary data.</text>
</comment>
<gene>
    <name evidence="2" type="ORF">NDU88_000368</name>
</gene>
<reference evidence="2" key="1">
    <citation type="journal article" date="2022" name="bioRxiv">
        <title>Sequencing and chromosome-scale assembly of the giantPleurodeles waltlgenome.</title>
        <authorList>
            <person name="Brown T."/>
            <person name="Elewa A."/>
            <person name="Iarovenko S."/>
            <person name="Subramanian E."/>
            <person name="Araus A.J."/>
            <person name="Petzold A."/>
            <person name="Susuki M."/>
            <person name="Suzuki K.-i.T."/>
            <person name="Hayashi T."/>
            <person name="Toyoda A."/>
            <person name="Oliveira C."/>
            <person name="Osipova E."/>
            <person name="Leigh N.D."/>
            <person name="Simon A."/>
            <person name="Yun M.H."/>
        </authorList>
    </citation>
    <scope>NUCLEOTIDE SEQUENCE</scope>
    <source>
        <strain evidence="2">20211129_DDA</strain>
        <tissue evidence="2">Liver</tissue>
    </source>
</reference>
<feature type="region of interest" description="Disordered" evidence="1">
    <location>
        <begin position="1"/>
        <end position="76"/>
    </location>
</feature>
<proteinExistence type="predicted"/>
<dbReference type="AlphaFoldDB" id="A0AAV7TEX1"/>
<dbReference type="Proteomes" id="UP001066276">
    <property type="component" value="Chromosome 3_2"/>
</dbReference>
<organism evidence="2 3">
    <name type="scientific">Pleurodeles waltl</name>
    <name type="common">Iberian ribbed newt</name>
    <dbReference type="NCBI Taxonomy" id="8319"/>
    <lineage>
        <taxon>Eukaryota</taxon>
        <taxon>Metazoa</taxon>
        <taxon>Chordata</taxon>
        <taxon>Craniata</taxon>
        <taxon>Vertebrata</taxon>
        <taxon>Euteleostomi</taxon>
        <taxon>Amphibia</taxon>
        <taxon>Batrachia</taxon>
        <taxon>Caudata</taxon>
        <taxon>Salamandroidea</taxon>
        <taxon>Salamandridae</taxon>
        <taxon>Pleurodelinae</taxon>
        <taxon>Pleurodeles</taxon>
    </lineage>
</organism>
<sequence>MRSGRRLEATRWWLPGTPGPRRSRERPWAPPRLSEGNTAASIEPCQSRLSREKKETDSPGDVGGDGPAQPRHYERR</sequence>
<accession>A0AAV7TEX1</accession>
<evidence type="ECO:0000256" key="1">
    <source>
        <dbReference type="SAM" id="MobiDB-lite"/>
    </source>
</evidence>
<name>A0AAV7TEX1_PLEWA</name>
<dbReference type="EMBL" id="JANPWB010000006">
    <property type="protein sequence ID" value="KAJ1175077.1"/>
    <property type="molecule type" value="Genomic_DNA"/>
</dbReference>
<protein>
    <submittedName>
        <fullName evidence="2">Uncharacterized protein</fullName>
    </submittedName>
</protein>
<evidence type="ECO:0000313" key="2">
    <source>
        <dbReference type="EMBL" id="KAJ1175077.1"/>
    </source>
</evidence>
<keyword evidence="3" id="KW-1185">Reference proteome</keyword>
<evidence type="ECO:0000313" key="3">
    <source>
        <dbReference type="Proteomes" id="UP001066276"/>
    </source>
</evidence>